<evidence type="ECO:0000313" key="1">
    <source>
        <dbReference type="EMBL" id="WPA99334.1"/>
    </source>
</evidence>
<name>A0ABZ0NIF4_CERBT</name>
<organism evidence="1 2">
    <name type="scientific">Cercospora beticola</name>
    <name type="common">Sugarbeet leaf spot fungus</name>
    <dbReference type="NCBI Taxonomy" id="122368"/>
    <lineage>
        <taxon>Eukaryota</taxon>
        <taxon>Fungi</taxon>
        <taxon>Dikarya</taxon>
        <taxon>Ascomycota</taxon>
        <taxon>Pezizomycotina</taxon>
        <taxon>Dothideomycetes</taxon>
        <taxon>Dothideomycetidae</taxon>
        <taxon>Mycosphaerellales</taxon>
        <taxon>Mycosphaerellaceae</taxon>
        <taxon>Cercospora</taxon>
    </lineage>
</organism>
<protein>
    <recommendedName>
        <fullName evidence="3">BTB domain-containing protein</fullName>
    </recommendedName>
</protein>
<proteinExistence type="predicted"/>
<dbReference type="InterPro" id="IPR011333">
    <property type="entry name" value="SKP1/BTB/POZ_sf"/>
</dbReference>
<dbReference type="EMBL" id="CP134185">
    <property type="protein sequence ID" value="WPA99334.1"/>
    <property type="molecule type" value="Genomic_DNA"/>
</dbReference>
<dbReference type="RefSeq" id="XP_065458554.1">
    <property type="nucleotide sequence ID" value="XM_065602482.1"/>
</dbReference>
<evidence type="ECO:0000313" key="2">
    <source>
        <dbReference type="Proteomes" id="UP001302367"/>
    </source>
</evidence>
<dbReference type="Proteomes" id="UP001302367">
    <property type="component" value="Chromosome 2"/>
</dbReference>
<dbReference type="GeneID" id="90644029"/>
<accession>A0ABZ0NIF4</accession>
<gene>
    <name evidence="1" type="ORF">RHO25_003951</name>
</gene>
<reference evidence="1 2" key="1">
    <citation type="submission" date="2023-09" db="EMBL/GenBank/DDBJ databases">
        <title>Complete-Gapless Cercospora beticola genome.</title>
        <authorList>
            <person name="Wyatt N.A."/>
            <person name="Spanner R.E."/>
            <person name="Bolton M.D."/>
        </authorList>
    </citation>
    <scope>NUCLEOTIDE SEQUENCE [LARGE SCALE GENOMIC DNA]</scope>
    <source>
        <strain evidence="1">Cb09-40</strain>
    </source>
</reference>
<keyword evidence="2" id="KW-1185">Reference proteome</keyword>
<evidence type="ECO:0008006" key="3">
    <source>
        <dbReference type="Google" id="ProtNLM"/>
    </source>
</evidence>
<dbReference type="Gene3D" id="3.30.710.10">
    <property type="entry name" value="Potassium Channel Kv1.1, Chain A"/>
    <property type="match status" value="1"/>
</dbReference>
<dbReference type="CDD" id="cd18186">
    <property type="entry name" value="BTB_POZ_ZBTB_KLHL-like"/>
    <property type="match status" value="1"/>
</dbReference>
<sequence>MEHIQEIAPDGDVILVVGSDKFPKIKLRVSSVLLANTSPVFKTMFGPHFREGRQLRNSANHSPPEVPLPDDEWLPMTLLCKMAHLRCEEREPVCGPRELHSLAKLIDKYCCAAPLRLQSSALLLTVLHRGDGYKIKDEDLWNLSSAAYLMDCSQAFKVATSKLLLNTQDVFQLRTIDHLPANTVGAICEKRAAAWHIFCGGLPELGATALDHSCSNHAQGFTDRLAEAFKLVYWPPIFGSHTLRDLLTMTRALSGTSRCNGNCEHVQSPVDNAAFCKVAKQVEDICRGLCLACAKAGKYLMGAACKEHKWNM</sequence>